<protein>
    <recommendedName>
        <fullName evidence="4">Prenyltransferase</fullName>
    </recommendedName>
</protein>
<feature type="transmembrane region" description="Helical" evidence="1">
    <location>
        <begin position="100"/>
        <end position="120"/>
    </location>
</feature>
<dbReference type="AlphaFoldDB" id="A0A2N0AQD7"/>
<evidence type="ECO:0000313" key="2">
    <source>
        <dbReference type="EMBL" id="PJZ86534.1"/>
    </source>
</evidence>
<accession>A0A2N0AQD7</accession>
<keyword evidence="3" id="KW-1185">Reference proteome</keyword>
<feature type="transmembrane region" description="Helical" evidence="1">
    <location>
        <begin position="248"/>
        <end position="265"/>
    </location>
</feature>
<sequence>MGKLGSFLALDILISLFANLSFFSQYLNEKIRPTLLLFYMSSVWALYLADHLWDSQREKKPISERGDFYKRLHQTIVTFIGLLILVSLLVGVIFESSFLWEHIPLLLSFLFCIGLVVKGNSPVPKEILVSGFYTLGVFAPFGSFGGLDGLSFVFFIHVIANVLLTYNFDRKFDENLNTYTLIQFLSPKNVRFVVLCILGTGATFLFFLWITGKLSAPFFFGMGLAYLWLGVCTLSRREIFQFKSLCELSYLPLFLPQIIFFFSLLP</sequence>
<keyword evidence="1" id="KW-1133">Transmembrane helix</keyword>
<evidence type="ECO:0000256" key="1">
    <source>
        <dbReference type="SAM" id="Phobius"/>
    </source>
</evidence>
<dbReference type="EMBL" id="NPDX01000001">
    <property type="protein sequence ID" value="PJZ86534.1"/>
    <property type="molecule type" value="Genomic_DNA"/>
</dbReference>
<reference evidence="2 3" key="1">
    <citation type="submission" date="2017-07" db="EMBL/GenBank/DDBJ databases">
        <title>Leptospira spp. isolated from tropical soils.</title>
        <authorList>
            <person name="Thibeaux R."/>
            <person name="Iraola G."/>
            <person name="Ferres I."/>
            <person name="Bierque E."/>
            <person name="Girault D."/>
            <person name="Soupe-Gilbert M.-E."/>
            <person name="Picardeau M."/>
            <person name="Goarant C."/>
        </authorList>
    </citation>
    <scope>NUCLEOTIDE SEQUENCE [LARGE SCALE GENOMIC DNA]</scope>
    <source>
        <strain evidence="2 3">FH2-B-A1</strain>
    </source>
</reference>
<evidence type="ECO:0000313" key="3">
    <source>
        <dbReference type="Proteomes" id="UP000232145"/>
    </source>
</evidence>
<dbReference type="Proteomes" id="UP000232145">
    <property type="component" value="Unassembled WGS sequence"/>
</dbReference>
<feature type="transmembrane region" description="Helical" evidence="1">
    <location>
        <begin position="189"/>
        <end position="210"/>
    </location>
</feature>
<keyword evidence="1" id="KW-0812">Transmembrane</keyword>
<feature type="transmembrane region" description="Helical" evidence="1">
    <location>
        <begin position="216"/>
        <end position="236"/>
    </location>
</feature>
<name>A0A2N0AQD7_9LEPT</name>
<evidence type="ECO:0008006" key="4">
    <source>
        <dbReference type="Google" id="ProtNLM"/>
    </source>
</evidence>
<feature type="transmembrane region" description="Helical" evidence="1">
    <location>
        <begin position="7"/>
        <end position="27"/>
    </location>
</feature>
<comment type="caution">
    <text evidence="2">The sequence shown here is derived from an EMBL/GenBank/DDBJ whole genome shotgun (WGS) entry which is preliminary data.</text>
</comment>
<dbReference type="OrthoDB" id="345074at2"/>
<feature type="transmembrane region" description="Helical" evidence="1">
    <location>
        <begin position="150"/>
        <end position="168"/>
    </location>
</feature>
<keyword evidence="1" id="KW-0472">Membrane</keyword>
<gene>
    <name evidence="2" type="ORF">CH364_04560</name>
</gene>
<feature type="transmembrane region" description="Helical" evidence="1">
    <location>
        <begin position="127"/>
        <end position="144"/>
    </location>
</feature>
<feature type="transmembrane region" description="Helical" evidence="1">
    <location>
        <begin position="74"/>
        <end position="94"/>
    </location>
</feature>
<proteinExistence type="predicted"/>
<organism evidence="2 3">
    <name type="scientific">Leptospira harrisiae</name>
    <dbReference type="NCBI Taxonomy" id="2023189"/>
    <lineage>
        <taxon>Bacteria</taxon>
        <taxon>Pseudomonadati</taxon>
        <taxon>Spirochaetota</taxon>
        <taxon>Spirochaetia</taxon>
        <taxon>Leptospirales</taxon>
        <taxon>Leptospiraceae</taxon>
        <taxon>Leptospira</taxon>
    </lineage>
</organism>